<dbReference type="InterPro" id="IPR036680">
    <property type="entry name" value="SPOR-like_sf"/>
</dbReference>
<dbReference type="GO" id="GO:0051301">
    <property type="term" value="P:cell division"/>
    <property type="evidence" value="ECO:0007669"/>
    <property type="project" value="UniProtKB-KW"/>
</dbReference>
<dbReference type="GO" id="GO:0042834">
    <property type="term" value="F:peptidoglycan binding"/>
    <property type="evidence" value="ECO:0007669"/>
    <property type="project" value="InterPro"/>
</dbReference>
<dbReference type="EMBL" id="FOFG01000002">
    <property type="protein sequence ID" value="SEQ04273.1"/>
    <property type="molecule type" value="Genomic_DNA"/>
</dbReference>
<dbReference type="AlphaFoldDB" id="A0A1H9CUJ6"/>
<protein>
    <submittedName>
        <fullName evidence="4">Cell division protein FtsN</fullName>
    </submittedName>
</protein>
<feature type="compositionally biased region" description="Low complexity" evidence="1">
    <location>
        <begin position="75"/>
        <end position="86"/>
    </location>
</feature>
<dbReference type="SUPFAM" id="SSF110997">
    <property type="entry name" value="Sporulation related repeat"/>
    <property type="match status" value="1"/>
</dbReference>
<gene>
    <name evidence="4" type="ORF">SAMN05216548_102242</name>
</gene>
<feature type="domain" description="SPOR" evidence="3">
    <location>
        <begin position="406"/>
        <end position="490"/>
    </location>
</feature>
<feature type="region of interest" description="Disordered" evidence="1">
    <location>
        <begin position="1"/>
        <end position="102"/>
    </location>
</feature>
<evidence type="ECO:0000256" key="1">
    <source>
        <dbReference type="SAM" id="MobiDB-lite"/>
    </source>
</evidence>
<keyword evidence="5" id="KW-1185">Reference proteome</keyword>
<reference evidence="4 5" key="1">
    <citation type="submission" date="2016-10" db="EMBL/GenBank/DDBJ databases">
        <authorList>
            <person name="de Groot N.N."/>
        </authorList>
    </citation>
    <scope>NUCLEOTIDE SEQUENCE [LARGE SCALE GENOMIC DNA]</scope>
    <source>
        <strain evidence="4 5">A52C2</strain>
    </source>
</reference>
<sequence length="490" mass="51111">MAEGKLNPFRGNGLAGRAASADGEPGSGHRGIASRFHRDGPARAEPQPFSPEFESDIMREMEDTLEGNAPRPVNARTGAARTAAGGHYQAARPAEYDDREPAGQEYDYGEPAVAYAHFPPEGEEVHADARYPVEQDVHGYEDDGYYDDQRYAHEYGDEAQFSPEADHYSVEMPAEESAAFHPEFQERHAARRPATGLVIAAAVVFVAVVGAAAYFLHGAKDEVASISGVPPIIKPQDGAVKVEPEKADAKADNATGQAVYDRVAGVAPPTNEKIVDNAEEPNEQAALAASSDANGGGLGGEISASNAPSGQNPDPDTIGPRKVRTVTVRPDGTIVTASAKAPAASPAPEPANATAAPAPDAAATFAQPATPDAQADAAEPAPAQPDTAQAAPDRHIARAQSEAAPAPVGNGFFVQLSSRKVEADAKSAMAMLSKRYASVLGKQHTSVARTDLGDKGTFYRVRVGPFSGRDGAVDLCEKLKAAGGSCFITR</sequence>
<evidence type="ECO:0000313" key="5">
    <source>
        <dbReference type="Proteomes" id="UP000199647"/>
    </source>
</evidence>
<dbReference type="InterPro" id="IPR007730">
    <property type="entry name" value="SPOR-like_dom"/>
</dbReference>
<feature type="transmembrane region" description="Helical" evidence="2">
    <location>
        <begin position="194"/>
        <end position="216"/>
    </location>
</feature>
<accession>A0A1H9CUJ6</accession>
<dbReference type="RefSeq" id="WP_092495404.1">
    <property type="nucleotide sequence ID" value="NZ_FOFG01000002.1"/>
</dbReference>
<keyword evidence="2" id="KW-0812">Transmembrane</keyword>
<feature type="compositionally biased region" description="Polar residues" evidence="1">
    <location>
        <begin position="303"/>
        <end position="314"/>
    </location>
</feature>
<evidence type="ECO:0000313" key="4">
    <source>
        <dbReference type="EMBL" id="SEQ04273.1"/>
    </source>
</evidence>
<keyword evidence="2" id="KW-0472">Membrane</keyword>
<name>A0A1H9CUJ6_9HYPH</name>
<feature type="compositionally biased region" description="Low complexity" evidence="1">
    <location>
        <begin position="336"/>
        <end position="391"/>
    </location>
</feature>
<feature type="region of interest" description="Disordered" evidence="1">
    <location>
        <begin position="290"/>
        <end position="404"/>
    </location>
</feature>
<dbReference type="Proteomes" id="UP000199647">
    <property type="component" value="Unassembled WGS sequence"/>
</dbReference>
<dbReference type="Pfam" id="PF05036">
    <property type="entry name" value="SPOR"/>
    <property type="match status" value="1"/>
</dbReference>
<evidence type="ECO:0000259" key="3">
    <source>
        <dbReference type="PROSITE" id="PS51724"/>
    </source>
</evidence>
<evidence type="ECO:0000256" key="2">
    <source>
        <dbReference type="SAM" id="Phobius"/>
    </source>
</evidence>
<keyword evidence="4" id="KW-0132">Cell division</keyword>
<dbReference type="STRING" id="1855383.SAMN05216548_102242"/>
<dbReference type="OrthoDB" id="7338235at2"/>
<organism evidence="4 5">
    <name type="scientific">Faunimonas pinastri</name>
    <dbReference type="NCBI Taxonomy" id="1855383"/>
    <lineage>
        <taxon>Bacteria</taxon>
        <taxon>Pseudomonadati</taxon>
        <taxon>Pseudomonadota</taxon>
        <taxon>Alphaproteobacteria</taxon>
        <taxon>Hyphomicrobiales</taxon>
        <taxon>Afifellaceae</taxon>
        <taxon>Faunimonas</taxon>
    </lineage>
</organism>
<keyword evidence="2" id="KW-1133">Transmembrane helix</keyword>
<keyword evidence="4" id="KW-0131">Cell cycle</keyword>
<dbReference type="Gene3D" id="3.30.70.1070">
    <property type="entry name" value="Sporulation related repeat"/>
    <property type="match status" value="1"/>
</dbReference>
<proteinExistence type="predicted"/>
<dbReference type="PROSITE" id="PS51724">
    <property type="entry name" value="SPOR"/>
    <property type="match status" value="1"/>
</dbReference>